<dbReference type="KEGG" id="eml:EMELA_v1c06360"/>
<protein>
    <recommendedName>
        <fullName evidence="1">ATPase AAA-type core domain-containing protein</fullName>
    </recommendedName>
</protein>
<dbReference type="RefSeq" id="WP_028124538.1">
    <property type="nucleotide sequence ID" value="NZ_CP024964.1"/>
</dbReference>
<feature type="domain" description="ATPase AAA-type core" evidence="1">
    <location>
        <begin position="29"/>
        <end position="110"/>
    </location>
</feature>
<gene>
    <name evidence="2" type="ORF">EMELA_v1c06360</name>
</gene>
<dbReference type="GO" id="GO:0005524">
    <property type="term" value="F:ATP binding"/>
    <property type="evidence" value="ECO:0007669"/>
    <property type="project" value="InterPro"/>
</dbReference>
<dbReference type="AlphaFoldDB" id="A0A2K8NZS4"/>
<accession>A0A2K8NZS4</accession>
<dbReference type="InterPro" id="IPR003959">
    <property type="entry name" value="ATPase_AAA_core"/>
</dbReference>
<reference evidence="2 3" key="1">
    <citation type="submission" date="2017-11" db="EMBL/GenBank/DDBJ databases">
        <title>Genome sequence of Entomoplasma melaleucae M1 (ATCC 49191).</title>
        <authorList>
            <person name="Lo W.-S."/>
            <person name="Gasparich G.E."/>
            <person name="Kuo C.-H."/>
        </authorList>
    </citation>
    <scope>NUCLEOTIDE SEQUENCE [LARGE SCALE GENOMIC DNA]</scope>
    <source>
        <strain evidence="2 3">M1</strain>
    </source>
</reference>
<organism evidence="2 3">
    <name type="scientific">Mesoplasma melaleucae</name>
    <dbReference type="NCBI Taxonomy" id="81459"/>
    <lineage>
        <taxon>Bacteria</taxon>
        <taxon>Bacillati</taxon>
        <taxon>Mycoplasmatota</taxon>
        <taxon>Mollicutes</taxon>
        <taxon>Entomoplasmatales</taxon>
        <taxon>Entomoplasmataceae</taxon>
        <taxon>Mesoplasma</taxon>
    </lineage>
</organism>
<name>A0A2K8NZS4_9MOLU</name>
<keyword evidence="3" id="KW-1185">Reference proteome</keyword>
<dbReference type="Proteomes" id="UP000231896">
    <property type="component" value="Chromosome"/>
</dbReference>
<dbReference type="STRING" id="1408435.GCA_000685885_01350"/>
<evidence type="ECO:0000259" key="1">
    <source>
        <dbReference type="Pfam" id="PF13304"/>
    </source>
</evidence>
<evidence type="ECO:0000313" key="3">
    <source>
        <dbReference type="Proteomes" id="UP000231896"/>
    </source>
</evidence>
<evidence type="ECO:0000313" key="2">
    <source>
        <dbReference type="EMBL" id="ATZ18143.1"/>
    </source>
</evidence>
<dbReference type="Pfam" id="PF13304">
    <property type="entry name" value="AAA_21"/>
    <property type="match status" value="1"/>
</dbReference>
<dbReference type="EMBL" id="CP024964">
    <property type="protein sequence ID" value="ATZ18143.1"/>
    <property type="molecule type" value="Genomic_DNA"/>
</dbReference>
<dbReference type="GO" id="GO:0016887">
    <property type="term" value="F:ATP hydrolysis activity"/>
    <property type="evidence" value="ECO:0007669"/>
    <property type="project" value="InterPro"/>
</dbReference>
<proteinExistence type="predicted"/>
<dbReference type="OrthoDB" id="9771863at2"/>
<dbReference type="InterPro" id="IPR027417">
    <property type="entry name" value="P-loop_NTPase"/>
</dbReference>
<dbReference type="Gene3D" id="3.40.50.300">
    <property type="entry name" value="P-loop containing nucleotide triphosphate hydrolases"/>
    <property type="match status" value="1"/>
</dbReference>
<sequence length="150" mass="17368">MKEDIFAFEDKETIRKNFNLSSSSHLIKSYKIIKPKLNDDENIELIGSGIKKNLIYSLLCMNSKMQNTTLLIDEVVNNLSLNKIELILTKILSNNYNQIILSTHSPIVMNILAKTKFEETEFIFTEENEDNKNQNFVINCLLLDLFSFIT</sequence>